<evidence type="ECO:0000256" key="7">
    <source>
        <dbReference type="ARBA" id="ARBA00022737"/>
    </source>
</evidence>
<evidence type="ECO:0000256" key="4">
    <source>
        <dbReference type="ARBA" id="ARBA00022614"/>
    </source>
</evidence>
<proteinExistence type="inferred from homology"/>
<evidence type="ECO:0000256" key="5">
    <source>
        <dbReference type="ARBA" id="ARBA00022692"/>
    </source>
</evidence>
<dbReference type="PRINTS" id="PR00019">
    <property type="entry name" value="LEURICHRPT"/>
</dbReference>
<evidence type="ECO:0000256" key="12">
    <source>
        <dbReference type="SAM" id="Phobius"/>
    </source>
</evidence>
<protein>
    <recommendedName>
        <fullName evidence="15">Verticillium wilt resistance-like protein</fullName>
    </recommendedName>
</protein>
<dbReference type="InterPro" id="IPR003591">
    <property type="entry name" value="Leu-rich_rpt_typical-subtyp"/>
</dbReference>
<evidence type="ECO:0000256" key="3">
    <source>
        <dbReference type="ARBA" id="ARBA00022475"/>
    </source>
</evidence>
<evidence type="ECO:0000256" key="6">
    <source>
        <dbReference type="ARBA" id="ARBA00022729"/>
    </source>
</evidence>
<keyword evidence="6" id="KW-0732">Signal</keyword>
<keyword evidence="9 12" id="KW-0472">Membrane</keyword>
<dbReference type="EMBL" id="CAXHTB010000011">
    <property type="protein sequence ID" value="CAL0315041.1"/>
    <property type="molecule type" value="Genomic_DNA"/>
</dbReference>
<feature type="transmembrane region" description="Helical" evidence="12">
    <location>
        <begin position="763"/>
        <end position="786"/>
    </location>
</feature>
<dbReference type="Pfam" id="PF13855">
    <property type="entry name" value="LRR_8"/>
    <property type="match status" value="2"/>
</dbReference>
<dbReference type="InterPro" id="IPR046956">
    <property type="entry name" value="RLP23-like"/>
</dbReference>
<evidence type="ECO:0000256" key="2">
    <source>
        <dbReference type="ARBA" id="ARBA00009592"/>
    </source>
</evidence>
<keyword evidence="7" id="KW-0677">Repeat</keyword>
<dbReference type="PANTHER" id="PTHR48061:SF2">
    <property type="entry name" value="RECEPTOR LIKE PROTEIN 30-LIKE"/>
    <property type="match status" value="1"/>
</dbReference>
<evidence type="ECO:0000256" key="1">
    <source>
        <dbReference type="ARBA" id="ARBA00004251"/>
    </source>
</evidence>
<name>A0AAV1X238_LUPLU</name>
<evidence type="ECO:0000256" key="9">
    <source>
        <dbReference type="ARBA" id="ARBA00023136"/>
    </source>
</evidence>
<keyword evidence="3" id="KW-1003">Cell membrane</keyword>
<dbReference type="Proteomes" id="UP001497480">
    <property type="component" value="Unassembled WGS sequence"/>
</dbReference>
<evidence type="ECO:0000256" key="11">
    <source>
        <dbReference type="ARBA" id="ARBA00023180"/>
    </source>
</evidence>
<evidence type="ECO:0000313" key="14">
    <source>
        <dbReference type="Proteomes" id="UP001497480"/>
    </source>
</evidence>
<evidence type="ECO:0008006" key="15">
    <source>
        <dbReference type="Google" id="ProtNLM"/>
    </source>
</evidence>
<keyword evidence="11" id="KW-0325">Glycoprotein</keyword>
<reference evidence="13 14" key="1">
    <citation type="submission" date="2024-03" db="EMBL/GenBank/DDBJ databases">
        <authorList>
            <person name="Martinez-Hernandez J."/>
        </authorList>
    </citation>
    <scope>NUCLEOTIDE SEQUENCE [LARGE SCALE GENOMIC DNA]</scope>
</reference>
<keyword evidence="8 12" id="KW-1133">Transmembrane helix</keyword>
<keyword evidence="10" id="KW-0675">Receptor</keyword>
<keyword evidence="5 12" id="KW-0812">Transmembrane</keyword>
<keyword evidence="4" id="KW-0433">Leucine-rich repeat</keyword>
<dbReference type="PANTHER" id="PTHR48061">
    <property type="entry name" value="LEUCINE-RICH REPEAT RECEPTOR PROTEIN KINASE EMS1-LIKE-RELATED"/>
    <property type="match status" value="1"/>
</dbReference>
<dbReference type="Pfam" id="PF00560">
    <property type="entry name" value="LRR_1"/>
    <property type="match status" value="6"/>
</dbReference>
<comment type="subcellular location">
    <subcellularLocation>
        <location evidence="1">Cell membrane</location>
        <topology evidence="1">Single-pass type I membrane protein</topology>
    </subcellularLocation>
</comment>
<dbReference type="GO" id="GO:0005886">
    <property type="term" value="C:plasma membrane"/>
    <property type="evidence" value="ECO:0007669"/>
    <property type="project" value="UniProtKB-SubCell"/>
</dbReference>
<sequence>MVLCFIFIEKSTSSEHVILQPSGPIDYSLSKLQSVSVIRLNGNNMSSPVPKSFANFSKLTVLQLSNCRLTGVFPNDIFQVPTLKLPDPVSNLKHLSTLDLSNCQFNGTLPTSLSELTQLVHLDLSINNFNGSLPCFNMSKNLNYLSIFYNDLTGVVSSTHWEGLVNLLSINLGDNFLSGSVPSSLFTLPSLQELTLSHNLFLGLLEQFPNATSSALRLIDLSLNKLQGPIPVSLFDLTRLEFLQLSSNQFNGTMQLDSLRKLQRLQTFGLSHNNVNVGATLNDDHGLPALPNMLNLLLASCNLREFPDLEGPFENLTSNLFSIDLHSNQLEGMAPIFMDYIVYLDYSSNRFSLLPPDIGKYIRFAFFLSLSNNSFQGKIHESFCNPSNLHMLDLSHNNFNGSIEECLEKRSSTLSVLSLSGNKLTGHVPDTFSGSCNLRFLDLNGNLLAGVIPKSLANCESLEVLNLRNNLLSDRFPCFLKDIPSLRVLVLRSTKLNGPIGCTNSTGNWKVLHIVDLASNNFNGTIPATVMKSWTAMAGDEKSGNLFVEMNVLRHPIPYKDLPIVLDKILVENFAKLLAPKPYSDVDHLFNYAFQTDQFGRTYMDSVTVVSKGSQMKLVKILSCFTYLELSSSHFEGPIPQEIMSMRAINVLNLSHNSLSNHIPQSLENLKQLESLDLSYNTLSGEIPAAITSLTFLSVLNLSFNHLVGKIPIGTQIQSFESYSFEGNEGLCGAPLAKNCSDRIQEPLQTPITASETHSSTDWSFLSAELGLTFGFGFVILPLMFWKRWRLWFNKHVDDFLYRMIPQLDIVYEKSGDRSYRTLIWKGR</sequence>
<organism evidence="13 14">
    <name type="scientific">Lupinus luteus</name>
    <name type="common">European yellow lupine</name>
    <dbReference type="NCBI Taxonomy" id="3873"/>
    <lineage>
        <taxon>Eukaryota</taxon>
        <taxon>Viridiplantae</taxon>
        <taxon>Streptophyta</taxon>
        <taxon>Embryophyta</taxon>
        <taxon>Tracheophyta</taxon>
        <taxon>Spermatophyta</taxon>
        <taxon>Magnoliopsida</taxon>
        <taxon>eudicotyledons</taxon>
        <taxon>Gunneridae</taxon>
        <taxon>Pentapetalae</taxon>
        <taxon>rosids</taxon>
        <taxon>fabids</taxon>
        <taxon>Fabales</taxon>
        <taxon>Fabaceae</taxon>
        <taxon>Papilionoideae</taxon>
        <taxon>50 kb inversion clade</taxon>
        <taxon>genistoids sensu lato</taxon>
        <taxon>core genistoids</taxon>
        <taxon>Genisteae</taxon>
        <taxon>Lupinus</taxon>
    </lineage>
</organism>
<dbReference type="InterPro" id="IPR032675">
    <property type="entry name" value="LRR_dom_sf"/>
</dbReference>
<dbReference type="FunFam" id="3.80.10.10:FF:000095">
    <property type="entry name" value="LRR receptor-like serine/threonine-protein kinase GSO1"/>
    <property type="match status" value="1"/>
</dbReference>
<dbReference type="Gene3D" id="3.80.10.10">
    <property type="entry name" value="Ribonuclease Inhibitor"/>
    <property type="match status" value="4"/>
</dbReference>
<comment type="similarity">
    <text evidence="2">Belongs to the RLP family.</text>
</comment>
<keyword evidence="14" id="KW-1185">Reference proteome</keyword>
<dbReference type="FunFam" id="3.80.10.10:FF:000111">
    <property type="entry name" value="LRR receptor-like serine/threonine-protein kinase ERECTA"/>
    <property type="match status" value="1"/>
</dbReference>
<evidence type="ECO:0000256" key="8">
    <source>
        <dbReference type="ARBA" id="ARBA00022989"/>
    </source>
</evidence>
<accession>A0AAV1X238</accession>
<comment type="caution">
    <text evidence="13">The sequence shown here is derived from an EMBL/GenBank/DDBJ whole genome shotgun (WGS) entry which is preliminary data.</text>
</comment>
<dbReference type="SMART" id="SM00369">
    <property type="entry name" value="LRR_TYP"/>
    <property type="match status" value="8"/>
</dbReference>
<gene>
    <name evidence="13" type="ORF">LLUT_LOCUS16101</name>
</gene>
<evidence type="ECO:0000256" key="10">
    <source>
        <dbReference type="ARBA" id="ARBA00023170"/>
    </source>
</evidence>
<dbReference type="AlphaFoldDB" id="A0AAV1X238"/>
<dbReference type="InterPro" id="IPR001611">
    <property type="entry name" value="Leu-rich_rpt"/>
</dbReference>
<dbReference type="SUPFAM" id="SSF52058">
    <property type="entry name" value="L domain-like"/>
    <property type="match status" value="2"/>
</dbReference>
<evidence type="ECO:0000313" key="13">
    <source>
        <dbReference type="EMBL" id="CAL0315041.1"/>
    </source>
</evidence>